<feature type="compositionally biased region" description="Polar residues" evidence="6">
    <location>
        <begin position="1"/>
        <end position="10"/>
    </location>
</feature>
<keyword evidence="7" id="KW-0969">Cilium</keyword>
<evidence type="ECO:0000256" key="1">
    <source>
        <dbReference type="ARBA" id="ARBA00004117"/>
    </source>
</evidence>
<keyword evidence="7" id="KW-0282">Flagellum</keyword>
<reference evidence="7 8" key="1">
    <citation type="submission" date="2020-08" db="EMBL/GenBank/DDBJ databases">
        <title>Genomic Encyclopedia of Type Strains, Phase IV (KMG-IV): sequencing the most valuable type-strain genomes for metagenomic binning, comparative biology and taxonomic classification.</title>
        <authorList>
            <person name="Goeker M."/>
        </authorList>
    </citation>
    <scope>NUCLEOTIDE SEQUENCE [LARGE SCALE GENOMIC DNA]</scope>
    <source>
        <strain evidence="7 8">DSM 105481</strain>
    </source>
</reference>
<accession>A0ABR6CIQ5</accession>
<evidence type="ECO:0000256" key="4">
    <source>
        <dbReference type="HAMAP-Rule" id="MF_00724"/>
    </source>
</evidence>
<evidence type="ECO:0000313" key="7">
    <source>
        <dbReference type="EMBL" id="MBA9024873.1"/>
    </source>
</evidence>
<gene>
    <name evidence="4" type="primary">fliE</name>
    <name evidence="7" type="ORF">HNP81_000155</name>
</gene>
<dbReference type="Pfam" id="PF02049">
    <property type="entry name" value="FliE"/>
    <property type="match status" value="1"/>
</dbReference>
<comment type="caution">
    <text evidence="7">The sequence shown here is derived from an EMBL/GenBank/DDBJ whole genome shotgun (WGS) entry which is preliminary data.</text>
</comment>
<evidence type="ECO:0000256" key="2">
    <source>
        <dbReference type="ARBA" id="ARBA00009272"/>
    </source>
</evidence>
<evidence type="ECO:0000256" key="3">
    <source>
        <dbReference type="ARBA" id="ARBA00023143"/>
    </source>
</evidence>
<keyword evidence="8" id="KW-1185">Reference proteome</keyword>
<comment type="similarity">
    <text evidence="2 4">Belongs to the FliE family.</text>
</comment>
<protein>
    <recommendedName>
        <fullName evidence="4 5">Flagellar hook-basal body complex protein FliE</fullName>
    </recommendedName>
</protein>
<keyword evidence="3 4" id="KW-0975">Bacterial flagellum</keyword>
<dbReference type="InterPro" id="IPR001624">
    <property type="entry name" value="FliE"/>
</dbReference>
<evidence type="ECO:0000256" key="6">
    <source>
        <dbReference type="SAM" id="MobiDB-lite"/>
    </source>
</evidence>
<feature type="region of interest" description="Disordered" evidence="6">
    <location>
        <begin position="1"/>
        <end position="22"/>
    </location>
</feature>
<dbReference type="PANTHER" id="PTHR34653">
    <property type="match status" value="1"/>
</dbReference>
<dbReference type="EMBL" id="JACJHX010000001">
    <property type="protein sequence ID" value="MBA9024873.1"/>
    <property type="molecule type" value="Genomic_DNA"/>
</dbReference>
<dbReference type="NCBIfam" id="TIGR00205">
    <property type="entry name" value="fliE"/>
    <property type="match status" value="1"/>
</dbReference>
<evidence type="ECO:0000313" key="8">
    <source>
        <dbReference type="Proteomes" id="UP000626697"/>
    </source>
</evidence>
<dbReference type="PRINTS" id="PR01006">
    <property type="entry name" value="FLGHOOKFLIE"/>
</dbReference>
<keyword evidence="7" id="KW-0966">Cell projection</keyword>
<proteinExistence type="inferred from homology"/>
<evidence type="ECO:0000256" key="5">
    <source>
        <dbReference type="NCBIfam" id="TIGR00205"/>
    </source>
</evidence>
<dbReference type="HAMAP" id="MF_00724">
    <property type="entry name" value="FliE"/>
    <property type="match status" value="1"/>
</dbReference>
<name>A0ABR6CIQ5_9BACI</name>
<organism evidence="7 8">
    <name type="scientific">Peribacillus huizhouensis</name>
    <dbReference type="NCBI Taxonomy" id="1501239"/>
    <lineage>
        <taxon>Bacteria</taxon>
        <taxon>Bacillati</taxon>
        <taxon>Bacillota</taxon>
        <taxon>Bacilli</taxon>
        <taxon>Bacillales</taxon>
        <taxon>Bacillaceae</taxon>
        <taxon>Peribacillus</taxon>
    </lineage>
</organism>
<dbReference type="Proteomes" id="UP000626697">
    <property type="component" value="Unassembled WGS sequence"/>
</dbReference>
<comment type="subcellular location">
    <subcellularLocation>
        <location evidence="1 4">Bacterial flagellum basal body</location>
    </subcellularLocation>
</comment>
<sequence length="102" mass="11460">MNEMNISFKQGSLPAITPQKPPLTTPFKAQQSFATVLKESLDKVNEAQIVSDEFTVKMAKGENVDLHEVMIASQKASVTLQLTLEMRNKAVEAYQEMMRMNI</sequence>
<dbReference type="PANTHER" id="PTHR34653:SF1">
    <property type="entry name" value="FLAGELLAR HOOK-BASAL BODY COMPLEX PROTEIN FLIE"/>
    <property type="match status" value="1"/>
</dbReference>